<protein>
    <submittedName>
        <fullName evidence="1">Transcription regulator</fullName>
    </submittedName>
</protein>
<sequence length="273" mass="31477">MTKSQEWLQKNPTYKTSPFFSTTDQQLLRDRREYHILASFLQNKFPKLTGQQKENIHLILTLQLLSFAKELDQKARAATFKDLLQISQSISTGIIPKIGLSKMEQNRVNTNKLVQAIQTQLKPFWFVNHFAADNHYLYLLPQPKIENILQQLLQQEPLKTKVDQHFPLGLTNDQVRILAIIISHHQNMAKIKPTLKILFETNLPIYSRQLIIDFINGLPITCQITVRVISPQNQLTDITEGFDLLITEKTKSTAAIPPLSPTRTTIKTKFNRP</sequence>
<proteinExistence type="predicted"/>
<gene>
    <name evidence="1" type="ORF">FPFC_020110</name>
</gene>
<dbReference type="STRING" id="220714.SAMN05660469_0500"/>
<dbReference type="Proteomes" id="UP000061227">
    <property type="component" value="Unassembled WGS sequence"/>
</dbReference>
<reference evidence="1 2" key="1">
    <citation type="journal article" date="2015" name="BMC Genomics">
        <title>Comparative genomics of Fructobacillus spp. and Leuconostoc spp. reveals niche-specific evolution of Fructobacillus spp.</title>
        <authorList>
            <person name="Endo A."/>
            <person name="Tanizawa Y."/>
            <person name="Tanaka N."/>
            <person name="Maeno S."/>
            <person name="Kumar H."/>
            <person name="Shiwa Y."/>
            <person name="Okada S."/>
            <person name="Yoshikawa H."/>
            <person name="Dicks L."/>
            <person name="Nakagawa J."/>
            <person name="Arita M."/>
        </authorList>
    </citation>
    <scope>NUCLEOTIDE SEQUENCE [LARGE SCALE GENOMIC DNA]</scope>
    <source>
        <strain evidence="1 2">DSM 15468</strain>
    </source>
</reference>
<keyword evidence="2" id="KW-1185">Reference proteome</keyword>
<dbReference type="AlphaFoldDB" id="A0A3F3GSM4"/>
<evidence type="ECO:0000313" key="1">
    <source>
        <dbReference type="EMBL" id="GAP02564.1"/>
    </source>
</evidence>
<dbReference type="EMBL" id="DF968064">
    <property type="protein sequence ID" value="GAP02564.1"/>
    <property type="molecule type" value="Genomic_DNA"/>
</dbReference>
<accession>A0A3F3GSM4</accession>
<organism evidence="1 2">
    <name type="scientific">Fructobacillus pseudoficulneus</name>
    <dbReference type="NCBI Taxonomy" id="220714"/>
    <lineage>
        <taxon>Bacteria</taxon>
        <taxon>Bacillati</taxon>
        <taxon>Bacillota</taxon>
        <taxon>Bacilli</taxon>
        <taxon>Lactobacillales</taxon>
        <taxon>Lactobacillaceae</taxon>
        <taxon>Fructobacillus</taxon>
    </lineage>
</organism>
<name>A0A3F3GSM4_9LACO</name>
<evidence type="ECO:0000313" key="2">
    <source>
        <dbReference type="Proteomes" id="UP000061227"/>
    </source>
</evidence>